<feature type="domain" description="C2H2-type" evidence="11">
    <location>
        <begin position="193"/>
        <end position="221"/>
    </location>
</feature>
<dbReference type="OrthoDB" id="6591996at2759"/>
<dbReference type="GO" id="GO:0008270">
    <property type="term" value="F:zinc ion binding"/>
    <property type="evidence" value="ECO:0007669"/>
    <property type="project" value="UniProtKB-KW"/>
</dbReference>
<keyword evidence="5" id="KW-0862">Zinc</keyword>
<evidence type="ECO:0000256" key="8">
    <source>
        <dbReference type="ARBA" id="ARBA00023163"/>
    </source>
</evidence>
<feature type="domain" description="C2H2-type" evidence="11">
    <location>
        <begin position="121"/>
        <end position="149"/>
    </location>
</feature>
<keyword evidence="7" id="KW-0238">DNA-binding</keyword>
<gene>
    <name evidence="12" type="ORF">SSLN_LOCUS4062</name>
</gene>
<feature type="domain" description="C2H2-type" evidence="11">
    <location>
        <begin position="298"/>
        <end position="322"/>
    </location>
</feature>
<dbReference type="WBParaSite" id="SSLN_0000420601-mRNA-1">
    <property type="protein sequence ID" value="SSLN_0000420601-mRNA-1"/>
    <property type="gene ID" value="SSLN_0000420601"/>
</dbReference>
<keyword evidence="2" id="KW-0479">Metal-binding</keyword>
<evidence type="ECO:0000256" key="4">
    <source>
        <dbReference type="ARBA" id="ARBA00022771"/>
    </source>
</evidence>
<dbReference type="PANTHER" id="PTHR24379:SF121">
    <property type="entry name" value="C2H2-TYPE DOMAIN-CONTAINING PROTEIN"/>
    <property type="match status" value="1"/>
</dbReference>
<dbReference type="PROSITE" id="PS00028">
    <property type="entry name" value="ZINC_FINGER_C2H2_1"/>
    <property type="match status" value="7"/>
</dbReference>
<sequence>MRGGIQCCLQRLTDNFGRLFVGLALVANERSPSPHGCRGVGGYVEAVVFHLLSKLTESTMPKQVNVRRLKPHRHLVPLHKYPFKCASCAKPFPTVSHLNLHLTFVHRAEFEKCGVSDVPQFQCPHCSKSYSLAANLRTHINSIHKPPKPLACAHCNKSYDHPSLLHRHVLQIHNVDPTKTPAYSKVANTLSRFTCEHCGQFYTSPTNLGRHLRLVHGAPAKVLTTALFKRTCTLCKRHFSSYSHLRNHIECFHKGDVAFRCHDCDVVFTSAPSLQKHKLQFHEGSVSTDGLPTGQDTFDCELCPSKFACRSHLEDHMRFTHN</sequence>
<evidence type="ECO:0000256" key="1">
    <source>
        <dbReference type="ARBA" id="ARBA00004123"/>
    </source>
</evidence>
<evidence type="ECO:0000256" key="6">
    <source>
        <dbReference type="ARBA" id="ARBA00023015"/>
    </source>
</evidence>
<keyword evidence="3" id="KW-0677">Repeat</keyword>
<keyword evidence="8" id="KW-0804">Transcription</keyword>
<dbReference type="PANTHER" id="PTHR24379">
    <property type="entry name" value="KRAB AND ZINC FINGER DOMAIN-CONTAINING"/>
    <property type="match status" value="1"/>
</dbReference>
<dbReference type="SUPFAM" id="SSF57667">
    <property type="entry name" value="beta-beta-alpha zinc fingers"/>
    <property type="match status" value="3"/>
</dbReference>
<dbReference type="GO" id="GO:0005634">
    <property type="term" value="C:nucleus"/>
    <property type="evidence" value="ECO:0007669"/>
    <property type="project" value="UniProtKB-SubCell"/>
</dbReference>
<feature type="domain" description="C2H2-type" evidence="11">
    <location>
        <begin position="83"/>
        <end position="111"/>
    </location>
</feature>
<evidence type="ECO:0000256" key="2">
    <source>
        <dbReference type="ARBA" id="ARBA00022723"/>
    </source>
</evidence>
<feature type="domain" description="C2H2-type" evidence="11">
    <location>
        <begin position="230"/>
        <end position="258"/>
    </location>
</feature>
<keyword evidence="9" id="KW-0539">Nucleus</keyword>
<keyword evidence="13" id="KW-1185">Reference proteome</keyword>
<evidence type="ECO:0000256" key="7">
    <source>
        <dbReference type="ARBA" id="ARBA00023125"/>
    </source>
</evidence>
<evidence type="ECO:0000313" key="14">
    <source>
        <dbReference type="WBParaSite" id="SSLN_0000420601-mRNA-1"/>
    </source>
</evidence>
<dbReference type="InterPro" id="IPR036236">
    <property type="entry name" value="Znf_C2H2_sf"/>
</dbReference>
<dbReference type="Proteomes" id="UP000275846">
    <property type="component" value="Unassembled WGS sequence"/>
</dbReference>
<dbReference type="EMBL" id="UYSU01032731">
    <property type="protein sequence ID" value="VDL90447.1"/>
    <property type="molecule type" value="Genomic_DNA"/>
</dbReference>
<name>A0A183SIL4_SCHSO</name>
<proteinExistence type="predicted"/>
<accession>A0A183SIL4</accession>
<dbReference type="Gene3D" id="3.30.160.60">
    <property type="entry name" value="Classic Zinc Finger"/>
    <property type="match status" value="4"/>
</dbReference>
<reference evidence="12 13" key="2">
    <citation type="submission" date="2018-11" db="EMBL/GenBank/DDBJ databases">
        <authorList>
            <consortium name="Pathogen Informatics"/>
        </authorList>
    </citation>
    <scope>NUCLEOTIDE SEQUENCE [LARGE SCALE GENOMIC DNA]</scope>
    <source>
        <strain evidence="12 13">NST_G2</strain>
    </source>
</reference>
<dbReference type="SMART" id="SM00355">
    <property type="entry name" value="ZnF_C2H2"/>
    <property type="match status" value="7"/>
</dbReference>
<evidence type="ECO:0000256" key="5">
    <source>
        <dbReference type="ARBA" id="ARBA00022833"/>
    </source>
</evidence>
<dbReference type="AlphaFoldDB" id="A0A183SIL4"/>
<evidence type="ECO:0000256" key="9">
    <source>
        <dbReference type="ARBA" id="ARBA00023242"/>
    </source>
</evidence>
<organism evidence="14">
    <name type="scientific">Schistocephalus solidus</name>
    <name type="common">Tapeworm</name>
    <dbReference type="NCBI Taxonomy" id="70667"/>
    <lineage>
        <taxon>Eukaryota</taxon>
        <taxon>Metazoa</taxon>
        <taxon>Spiralia</taxon>
        <taxon>Lophotrochozoa</taxon>
        <taxon>Platyhelminthes</taxon>
        <taxon>Cestoda</taxon>
        <taxon>Eucestoda</taxon>
        <taxon>Diphyllobothriidea</taxon>
        <taxon>Diphyllobothriidae</taxon>
        <taxon>Schistocephalus</taxon>
    </lineage>
</organism>
<comment type="subcellular location">
    <subcellularLocation>
        <location evidence="1">Nucleus</location>
    </subcellularLocation>
</comment>
<evidence type="ECO:0000256" key="10">
    <source>
        <dbReference type="PROSITE-ProRule" id="PRU00042"/>
    </source>
</evidence>
<evidence type="ECO:0000256" key="3">
    <source>
        <dbReference type="ARBA" id="ARBA00022737"/>
    </source>
</evidence>
<dbReference type="PROSITE" id="PS50157">
    <property type="entry name" value="ZINC_FINGER_C2H2_2"/>
    <property type="match status" value="7"/>
</dbReference>
<reference evidence="14" key="1">
    <citation type="submission" date="2016-06" db="UniProtKB">
        <authorList>
            <consortium name="WormBaseParasite"/>
        </authorList>
    </citation>
    <scope>IDENTIFICATION</scope>
</reference>
<keyword evidence="4 10" id="KW-0863">Zinc-finger</keyword>
<evidence type="ECO:0000259" key="11">
    <source>
        <dbReference type="PROSITE" id="PS50157"/>
    </source>
</evidence>
<protein>
    <submittedName>
        <fullName evidence="14">Zinc finger protein</fullName>
    </submittedName>
</protein>
<dbReference type="GO" id="GO:0003677">
    <property type="term" value="F:DNA binding"/>
    <property type="evidence" value="ECO:0007669"/>
    <property type="project" value="UniProtKB-KW"/>
</dbReference>
<dbReference type="InterPro" id="IPR013087">
    <property type="entry name" value="Znf_C2H2_type"/>
</dbReference>
<dbReference type="STRING" id="70667.A0A183SIL4"/>
<dbReference type="Pfam" id="PF16622">
    <property type="entry name" value="zf-C2H2_11"/>
    <property type="match status" value="1"/>
</dbReference>
<evidence type="ECO:0000313" key="12">
    <source>
        <dbReference type="EMBL" id="VDL90447.1"/>
    </source>
</evidence>
<keyword evidence="6" id="KW-0805">Transcription regulation</keyword>
<evidence type="ECO:0000313" key="13">
    <source>
        <dbReference type="Proteomes" id="UP000275846"/>
    </source>
</evidence>
<dbReference type="Pfam" id="PF00096">
    <property type="entry name" value="zf-C2H2"/>
    <property type="match status" value="3"/>
</dbReference>
<dbReference type="InterPro" id="IPR041697">
    <property type="entry name" value="Znf-C2H2_11"/>
</dbReference>
<feature type="domain" description="C2H2-type" evidence="11">
    <location>
        <begin position="150"/>
        <end position="178"/>
    </location>
</feature>
<feature type="domain" description="C2H2-type" evidence="11">
    <location>
        <begin position="259"/>
        <end position="287"/>
    </location>
</feature>